<name>U6GJ88_EIMAC</name>
<dbReference type="EMBL" id="HG671179">
    <property type="protein sequence ID" value="CDI80306.1"/>
    <property type="molecule type" value="Genomic_DNA"/>
</dbReference>
<dbReference type="GeneID" id="25273121"/>
<protein>
    <submittedName>
        <fullName evidence="2">Uncharacterized protein</fullName>
    </submittedName>
</protein>
<dbReference type="RefSeq" id="XP_013249721.1">
    <property type="nucleotide sequence ID" value="XM_013394267.1"/>
</dbReference>
<keyword evidence="3" id="KW-1185">Reference proteome</keyword>
<gene>
    <name evidence="2" type="ORF">EAH_00050510</name>
</gene>
<feature type="region of interest" description="Disordered" evidence="1">
    <location>
        <begin position="354"/>
        <end position="431"/>
    </location>
</feature>
<organism evidence="2 3">
    <name type="scientific">Eimeria acervulina</name>
    <name type="common">Coccidian parasite</name>
    <dbReference type="NCBI Taxonomy" id="5801"/>
    <lineage>
        <taxon>Eukaryota</taxon>
        <taxon>Sar</taxon>
        <taxon>Alveolata</taxon>
        <taxon>Apicomplexa</taxon>
        <taxon>Conoidasida</taxon>
        <taxon>Coccidia</taxon>
        <taxon>Eucoccidiorida</taxon>
        <taxon>Eimeriorina</taxon>
        <taxon>Eimeriidae</taxon>
        <taxon>Eimeria</taxon>
    </lineage>
</organism>
<feature type="compositionally biased region" description="Polar residues" evidence="1">
    <location>
        <begin position="421"/>
        <end position="431"/>
    </location>
</feature>
<feature type="region of interest" description="Disordered" evidence="1">
    <location>
        <begin position="229"/>
        <end position="248"/>
    </location>
</feature>
<sequence length="672" mass="70456">MNHLITRAAHSFMEASSYNPPLQQAKTSEWRPVCHPPTAEASVSTSSGTSTSFGSFSASIAAFTPPFEETEINTFTNSTSNTSAYNTGSSGSSCWNGSSHSTGNTPHALKHHYVGILHGAAPAVSLTSLGIPSTAVSVTDTSPAWAQHQFTTTTSSSSSGGGSGVSGCCTPLYCSLTPTPTPAPLHSGHSFLVKEATSYPQQSGTFGGGGKPKNNKTAGADVDAAAAAAPVATDAPTTASGASPTSRAAENDSRCVVSACAGSIRRHSSLLLNEQPLSLTSLPQEVQAALQQERGTPGSSSSVPDWFDVQTGCIKKELLPQLPSFRSTLNTSVAKLSAASRIHHRVRWPGESAKATAANVHHLHPRREAAPVPATGGTFPASGAPSSPPPAAGGPNAIMRRKSDSSAISLHSRVSPHMPLRSSSHTFAPESASANSPIAAFAVPTAGAPAGAATQPPRSRRVRFATVPSAREYRELSPFEGAAGASPSPPVASLRADLPHPCSTLTAYCQEAAETTVPAAEQQHTAIAGNPTTGAAGVYSRSSSLLNKMTEMMQRLLNYRPLQQHLQSRESLVESLRLLQAFRAECVGRPPSLSYFGDCLERCEQLVETKLPQEEEGPLEELVQTAAVPLFSREALLKLHRLRLQMQHPPEVELFLTPLETLQAKPNTKTLQ</sequence>
<dbReference type="Proteomes" id="UP000018050">
    <property type="component" value="Unassembled WGS sequence"/>
</dbReference>
<proteinExistence type="predicted"/>
<evidence type="ECO:0000313" key="2">
    <source>
        <dbReference type="EMBL" id="CDI80306.1"/>
    </source>
</evidence>
<accession>U6GJ88</accession>
<dbReference type="OrthoDB" id="345264at2759"/>
<reference evidence="2" key="2">
    <citation type="submission" date="2013-10" db="EMBL/GenBank/DDBJ databases">
        <authorList>
            <person name="Aslett M."/>
        </authorList>
    </citation>
    <scope>NUCLEOTIDE SEQUENCE</scope>
    <source>
        <strain evidence="2">Houghton</strain>
    </source>
</reference>
<dbReference type="OMA" id="TEINTFT"/>
<dbReference type="VEuPathDB" id="ToxoDB:EAH_00050510"/>
<reference evidence="2" key="1">
    <citation type="submission" date="2013-10" db="EMBL/GenBank/DDBJ databases">
        <title>Genomic analysis of the causative agents of coccidiosis in chickens.</title>
        <authorList>
            <person name="Reid A.J."/>
            <person name="Blake D."/>
            <person name="Billington K."/>
            <person name="Browne H."/>
            <person name="Dunn M."/>
            <person name="Hung S."/>
            <person name="Kawahara F."/>
            <person name="Miranda-Saavedra D."/>
            <person name="Mourier T."/>
            <person name="Nagra H."/>
            <person name="Otto T.D."/>
            <person name="Rawlings N."/>
            <person name="Sanchez A."/>
            <person name="Sanders M."/>
            <person name="Subramaniam C."/>
            <person name="Tay Y."/>
            <person name="Dear P."/>
            <person name="Doerig C."/>
            <person name="Gruber A."/>
            <person name="Parkinson J."/>
            <person name="Shirley M."/>
            <person name="Wan K.L."/>
            <person name="Berriman M."/>
            <person name="Tomley F."/>
            <person name="Pain A."/>
        </authorList>
    </citation>
    <scope>NUCLEOTIDE SEQUENCE</scope>
    <source>
        <strain evidence="2">Houghton</strain>
    </source>
</reference>
<dbReference type="AlphaFoldDB" id="U6GJ88"/>
<evidence type="ECO:0000313" key="3">
    <source>
        <dbReference type="Proteomes" id="UP000018050"/>
    </source>
</evidence>
<evidence type="ECO:0000256" key="1">
    <source>
        <dbReference type="SAM" id="MobiDB-lite"/>
    </source>
</evidence>
<feature type="compositionally biased region" description="Low complexity" evidence="1">
    <location>
        <begin position="229"/>
        <end position="239"/>
    </location>
</feature>